<gene>
    <name evidence="3" type="ORF">ERS370000_05432</name>
</gene>
<feature type="chain" id="PRO_5042174543" evidence="2">
    <location>
        <begin position="31"/>
        <end position="199"/>
    </location>
</feature>
<organism evidence="3 4">
    <name type="scientific">Achromobacter aegrifaciens</name>
    <dbReference type="NCBI Taxonomy" id="1287736"/>
    <lineage>
        <taxon>Bacteria</taxon>
        <taxon>Pseudomonadati</taxon>
        <taxon>Pseudomonadota</taxon>
        <taxon>Betaproteobacteria</taxon>
        <taxon>Burkholderiales</taxon>
        <taxon>Alcaligenaceae</taxon>
        <taxon>Achromobacter</taxon>
    </lineage>
</organism>
<dbReference type="PROSITE" id="PS51257">
    <property type="entry name" value="PROKAR_LIPOPROTEIN"/>
    <property type="match status" value="1"/>
</dbReference>
<comment type="caution">
    <text evidence="3">The sequence shown here is derived from an EMBL/GenBank/DDBJ whole genome shotgun (WGS) entry which is preliminary data.</text>
</comment>
<feature type="signal peptide" evidence="2">
    <location>
        <begin position="1"/>
        <end position="30"/>
    </location>
</feature>
<dbReference type="EMBL" id="CYTK01000012">
    <property type="protein sequence ID" value="CUJ71064.1"/>
    <property type="molecule type" value="Genomic_DNA"/>
</dbReference>
<feature type="region of interest" description="Disordered" evidence="1">
    <location>
        <begin position="110"/>
        <end position="199"/>
    </location>
</feature>
<evidence type="ECO:0000313" key="3">
    <source>
        <dbReference type="EMBL" id="CUJ71064.1"/>
    </source>
</evidence>
<sequence>MRILKKANRFIGVRRATALALLLAQFGAYAATQACDPALDEAIEKRRQQSDRQIDTVDQDISNSGKRMLECMVDFAEVVGNSINIGGQNIDLSGVVKSLNQEACRMTREAKQGRLPSFPSWESVAGNAGGQLPGRTPPVYTPPTSPPVGTNPTFPNSKMQSSLGSVSQQSNSSVSSASQSSGSMDGIYDALSNAMGGRR</sequence>
<proteinExistence type="predicted"/>
<reference evidence="3 4" key="1">
    <citation type="submission" date="2015-09" db="EMBL/GenBank/DDBJ databases">
        <authorList>
            <consortium name="Pathogen Informatics"/>
        </authorList>
    </citation>
    <scope>NUCLEOTIDE SEQUENCE [LARGE SCALE GENOMIC DNA]</scope>
    <source>
        <strain evidence="3 4">2789STDY5608625</strain>
    </source>
</reference>
<dbReference type="AlphaFoldDB" id="A0AAD2J4P1"/>
<evidence type="ECO:0000256" key="1">
    <source>
        <dbReference type="SAM" id="MobiDB-lite"/>
    </source>
</evidence>
<dbReference type="Proteomes" id="UP000044098">
    <property type="component" value="Unassembled WGS sequence"/>
</dbReference>
<evidence type="ECO:0000256" key="2">
    <source>
        <dbReference type="SAM" id="SignalP"/>
    </source>
</evidence>
<protein>
    <submittedName>
        <fullName evidence="3">Uncharacterized protein</fullName>
    </submittedName>
</protein>
<feature type="compositionally biased region" description="Low complexity" evidence="1">
    <location>
        <begin position="160"/>
        <end position="183"/>
    </location>
</feature>
<accession>A0AAD2J4P1</accession>
<feature type="compositionally biased region" description="Pro residues" evidence="1">
    <location>
        <begin position="135"/>
        <end position="146"/>
    </location>
</feature>
<evidence type="ECO:0000313" key="4">
    <source>
        <dbReference type="Proteomes" id="UP000044098"/>
    </source>
</evidence>
<keyword evidence="2" id="KW-0732">Signal</keyword>
<name>A0AAD2J4P1_ACHAE</name>